<name>A0A0F9LUZ8_9ZZZZ</name>
<gene>
    <name evidence="1" type="ORF">LCGC14_1152560</name>
</gene>
<protein>
    <submittedName>
        <fullName evidence="1">Uncharacterized protein</fullName>
    </submittedName>
</protein>
<organism evidence="1">
    <name type="scientific">marine sediment metagenome</name>
    <dbReference type="NCBI Taxonomy" id="412755"/>
    <lineage>
        <taxon>unclassified sequences</taxon>
        <taxon>metagenomes</taxon>
        <taxon>ecological metagenomes</taxon>
    </lineage>
</organism>
<dbReference type="AlphaFoldDB" id="A0A0F9LUZ8"/>
<accession>A0A0F9LUZ8</accession>
<evidence type="ECO:0000313" key="1">
    <source>
        <dbReference type="EMBL" id="KKM98969.1"/>
    </source>
</evidence>
<sequence>MSKMYNTILNENQESDYEILKELKLDTEIRKIFSLFLLAMNYPIYFLYDRNEERQSISIGLDNEFDILSKDNIDFQNLQKSIENKDYSKEDCEKFSEYLLISLGHLININKIDKKLMAKFIEFSFQNQLIELVNPIKQLKFTAKGKEFLKRFHMI</sequence>
<dbReference type="EMBL" id="LAZR01005555">
    <property type="protein sequence ID" value="KKM98969.1"/>
    <property type="molecule type" value="Genomic_DNA"/>
</dbReference>
<comment type="caution">
    <text evidence="1">The sequence shown here is derived from an EMBL/GenBank/DDBJ whole genome shotgun (WGS) entry which is preliminary data.</text>
</comment>
<reference evidence="1" key="1">
    <citation type="journal article" date="2015" name="Nature">
        <title>Complex archaea that bridge the gap between prokaryotes and eukaryotes.</title>
        <authorList>
            <person name="Spang A."/>
            <person name="Saw J.H."/>
            <person name="Jorgensen S.L."/>
            <person name="Zaremba-Niedzwiedzka K."/>
            <person name="Martijn J."/>
            <person name="Lind A.E."/>
            <person name="van Eijk R."/>
            <person name="Schleper C."/>
            <person name="Guy L."/>
            <person name="Ettema T.J."/>
        </authorList>
    </citation>
    <scope>NUCLEOTIDE SEQUENCE</scope>
</reference>
<proteinExistence type="predicted"/>